<dbReference type="AlphaFoldDB" id="A0A3N4HMV3"/>
<evidence type="ECO:0000313" key="3">
    <source>
        <dbReference type="Proteomes" id="UP000275078"/>
    </source>
</evidence>
<proteinExistence type="predicted"/>
<dbReference type="EMBL" id="ML119995">
    <property type="protein sequence ID" value="RPA70984.1"/>
    <property type="molecule type" value="Genomic_DNA"/>
</dbReference>
<reference evidence="2 3" key="1">
    <citation type="journal article" date="2018" name="Nat. Ecol. Evol.">
        <title>Pezizomycetes genomes reveal the molecular basis of ectomycorrhizal truffle lifestyle.</title>
        <authorList>
            <person name="Murat C."/>
            <person name="Payen T."/>
            <person name="Noel B."/>
            <person name="Kuo A."/>
            <person name="Morin E."/>
            <person name="Chen J."/>
            <person name="Kohler A."/>
            <person name="Krizsan K."/>
            <person name="Balestrini R."/>
            <person name="Da Silva C."/>
            <person name="Montanini B."/>
            <person name="Hainaut M."/>
            <person name="Levati E."/>
            <person name="Barry K.W."/>
            <person name="Belfiori B."/>
            <person name="Cichocki N."/>
            <person name="Clum A."/>
            <person name="Dockter R.B."/>
            <person name="Fauchery L."/>
            <person name="Guy J."/>
            <person name="Iotti M."/>
            <person name="Le Tacon F."/>
            <person name="Lindquist E.A."/>
            <person name="Lipzen A."/>
            <person name="Malagnac F."/>
            <person name="Mello A."/>
            <person name="Molinier V."/>
            <person name="Miyauchi S."/>
            <person name="Poulain J."/>
            <person name="Riccioni C."/>
            <person name="Rubini A."/>
            <person name="Sitrit Y."/>
            <person name="Splivallo R."/>
            <person name="Traeger S."/>
            <person name="Wang M."/>
            <person name="Zifcakova L."/>
            <person name="Wipf D."/>
            <person name="Zambonelli A."/>
            <person name="Paolocci F."/>
            <person name="Nowrousian M."/>
            <person name="Ottonello S."/>
            <person name="Baldrian P."/>
            <person name="Spatafora J.W."/>
            <person name="Henrissat B."/>
            <person name="Nagy L.G."/>
            <person name="Aury J.M."/>
            <person name="Wincker P."/>
            <person name="Grigoriev I.V."/>
            <person name="Bonfante P."/>
            <person name="Martin F.M."/>
        </authorList>
    </citation>
    <scope>NUCLEOTIDE SEQUENCE [LARGE SCALE GENOMIC DNA]</scope>
    <source>
        <strain evidence="2 3">RN42</strain>
    </source>
</reference>
<evidence type="ECO:0000313" key="2">
    <source>
        <dbReference type="EMBL" id="RPA70984.1"/>
    </source>
</evidence>
<protein>
    <submittedName>
        <fullName evidence="2">Uncharacterized protein</fullName>
    </submittedName>
</protein>
<name>A0A3N4HMV3_ASCIM</name>
<accession>A0A3N4HMV3</accession>
<sequence>MSWGRRKFARVIDFILAHATTTCGAVLGKGAMAFLVTVVVGPEQLLEASDGKPPSRNPAAPKNDGAKADDFGSHSSTVEDEVWRVAVSRLWIRQIQVTGCSTPYP</sequence>
<dbReference type="Proteomes" id="UP000275078">
    <property type="component" value="Unassembled WGS sequence"/>
</dbReference>
<feature type="region of interest" description="Disordered" evidence="1">
    <location>
        <begin position="47"/>
        <end position="77"/>
    </location>
</feature>
<evidence type="ECO:0000256" key="1">
    <source>
        <dbReference type="SAM" id="MobiDB-lite"/>
    </source>
</evidence>
<gene>
    <name evidence="2" type="ORF">BJ508DRAFT_382198</name>
</gene>
<organism evidence="2 3">
    <name type="scientific">Ascobolus immersus RN42</name>
    <dbReference type="NCBI Taxonomy" id="1160509"/>
    <lineage>
        <taxon>Eukaryota</taxon>
        <taxon>Fungi</taxon>
        <taxon>Dikarya</taxon>
        <taxon>Ascomycota</taxon>
        <taxon>Pezizomycotina</taxon>
        <taxon>Pezizomycetes</taxon>
        <taxon>Pezizales</taxon>
        <taxon>Ascobolaceae</taxon>
        <taxon>Ascobolus</taxon>
    </lineage>
</organism>
<keyword evidence="3" id="KW-1185">Reference proteome</keyword>